<keyword evidence="3" id="KW-1185">Reference proteome</keyword>
<evidence type="ECO:0000313" key="2">
    <source>
        <dbReference type="EMBL" id="TCO68096.1"/>
    </source>
</evidence>
<sequence>MKKKFIASLLYILLILGFMTGCSHQQAIDLKTGDYIQFGKYNAVPILWRVINIDEDGDSLLFSDKIICFK</sequence>
<dbReference type="AlphaFoldDB" id="A0A4R2KCZ4"/>
<evidence type="ECO:0000256" key="1">
    <source>
        <dbReference type="SAM" id="SignalP"/>
    </source>
</evidence>
<evidence type="ECO:0008006" key="4">
    <source>
        <dbReference type="Google" id="ProtNLM"/>
    </source>
</evidence>
<accession>A0A4R2KCZ4</accession>
<keyword evidence="1" id="KW-0732">Signal</keyword>
<dbReference type="EMBL" id="SLWV01000048">
    <property type="protein sequence ID" value="TCO68096.1"/>
    <property type="molecule type" value="Genomic_DNA"/>
</dbReference>
<organism evidence="2 3">
    <name type="scientific">Marinisporobacter balticus</name>
    <dbReference type="NCBI Taxonomy" id="2018667"/>
    <lineage>
        <taxon>Bacteria</taxon>
        <taxon>Bacillati</taxon>
        <taxon>Bacillota</taxon>
        <taxon>Clostridia</taxon>
        <taxon>Peptostreptococcales</taxon>
        <taxon>Thermotaleaceae</taxon>
        <taxon>Marinisporobacter</taxon>
    </lineage>
</organism>
<gene>
    <name evidence="2" type="ORF">EV214_1487</name>
</gene>
<dbReference type="PROSITE" id="PS51257">
    <property type="entry name" value="PROKAR_LIPOPROTEIN"/>
    <property type="match status" value="1"/>
</dbReference>
<name>A0A4R2KCZ4_9FIRM</name>
<dbReference type="Proteomes" id="UP000294919">
    <property type="component" value="Unassembled WGS sequence"/>
</dbReference>
<reference evidence="2 3" key="1">
    <citation type="submission" date="2019-03" db="EMBL/GenBank/DDBJ databases">
        <title>Genomic Encyclopedia of Type Strains, Phase IV (KMG-IV): sequencing the most valuable type-strain genomes for metagenomic binning, comparative biology and taxonomic classification.</title>
        <authorList>
            <person name="Goeker M."/>
        </authorList>
    </citation>
    <scope>NUCLEOTIDE SEQUENCE [LARGE SCALE GENOMIC DNA]</scope>
    <source>
        <strain evidence="2 3">DSM 102940</strain>
    </source>
</reference>
<dbReference type="OrthoDB" id="7820733at2"/>
<proteinExistence type="predicted"/>
<feature type="chain" id="PRO_5020281492" description="Lipoprotein" evidence="1">
    <location>
        <begin position="28"/>
        <end position="70"/>
    </location>
</feature>
<comment type="caution">
    <text evidence="2">The sequence shown here is derived from an EMBL/GenBank/DDBJ whole genome shotgun (WGS) entry which is preliminary data.</text>
</comment>
<evidence type="ECO:0000313" key="3">
    <source>
        <dbReference type="Proteomes" id="UP000294919"/>
    </source>
</evidence>
<protein>
    <recommendedName>
        <fullName evidence="4">Lipoprotein</fullName>
    </recommendedName>
</protein>
<dbReference type="RefSeq" id="WP_132248292.1">
    <property type="nucleotide sequence ID" value="NZ_SLWV01000048.1"/>
</dbReference>
<feature type="signal peptide" evidence="1">
    <location>
        <begin position="1"/>
        <end position="27"/>
    </location>
</feature>